<protein>
    <submittedName>
        <fullName evidence="3">Uncharacterized protein</fullName>
    </submittedName>
</protein>
<evidence type="ECO:0000256" key="2">
    <source>
        <dbReference type="SAM" id="SignalP"/>
    </source>
</evidence>
<feature type="region of interest" description="Disordered" evidence="1">
    <location>
        <begin position="180"/>
        <end position="233"/>
    </location>
</feature>
<feature type="signal peptide" evidence="2">
    <location>
        <begin position="1"/>
        <end position="19"/>
    </location>
</feature>
<name>A0A8W8INH0_MAGGI</name>
<feature type="region of interest" description="Disordered" evidence="1">
    <location>
        <begin position="452"/>
        <end position="479"/>
    </location>
</feature>
<feature type="compositionally biased region" description="Low complexity" evidence="1">
    <location>
        <begin position="181"/>
        <end position="198"/>
    </location>
</feature>
<dbReference type="EnsemblMetazoa" id="G14843.6">
    <property type="protein sequence ID" value="G14843.6:cds"/>
    <property type="gene ID" value="G14843"/>
</dbReference>
<feature type="compositionally biased region" description="Basic and acidic residues" evidence="1">
    <location>
        <begin position="746"/>
        <end position="755"/>
    </location>
</feature>
<feature type="compositionally biased region" description="Basic and acidic residues" evidence="1">
    <location>
        <begin position="385"/>
        <end position="402"/>
    </location>
</feature>
<feature type="region of interest" description="Disordered" evidence="1">
    <location>
        <begin position="319"/>
        <end position="402"/>
    </location>
</feature>
<accession>A0A8W8INH0</accession>
<keyword evidence="4" id="KW-1185">Reference proteome</keyword>
<feature type="compositionally biased region" description="Basic and acidic residues" evidence="1">
    <location>
        <begin position="659"/>
        <end position="685"/>
    </location>
</feature>
<feature type="chain" id="PRO_5042430865" evidence="2">
    <location>
        <begin position="20"/>
        <end position="761"/>
    </location>
</feature>
<dbReference type="EnsemblMetazoa" id="G14843.4">
    <property type="protein sequence ID" value="G14843.4:cds"/>
    <property type="gene ID" value="G14843"/>
</dbReference>
<keyword evidence="2" id="KW-0732">Signal</keyword>
<feature type="region of interest" description="Disordered" evidence="1">
    <location>
        <begin position="39"/>
        <end position="65"/>
    </location>
</feature>
<organism evidence="3 4">
    <name type="scientific">Magallana gigas</name>
    <name type="common">Pacific oyster</name>
    <name type="synonym">Crassostrea gigas</name>
    <dbReference type="NCBI Taxonomy" id="29159"/>
    <lineage>
        <taxon>Eukaryota</taxon>
        <taxon>Metazoa</taxon>
        <taxon>Spiralia</taxon>
        <taxon>Lophotrochozoa</taxon>
        <taxon>Mollusca</taxon>
        <taxon>Bivalvia</taxon>
        <taxon>Autobranchia</taxon>
        <taxon>Pteriomorphia</taxon>
        <taxon>Ostreida</taxon>
        <taxon>Ostreoidea</taxon>
        <taxon>Ostreidae</taxon>
        <taxon>Magallana</taxon>
    </lineage>
</organism>
<feature type="compositionally biased region" description="Basic residues" evidence="1">
    <location>
        <begin position="714"/>
        <end position="727"/>
    </location>
</feature>
<evidence type="ECO:0000313" key="4">
    <source>
        <dbReference type="Proteomes" id="UP000005408"/>
    </source>
</evidence>
<dbReference type="OrthoDB" id="10642244at2759"/>
<sequence>MARLELLLPVLLAVQYVSSQSTDPLGDFNIDALLAELGPFQGGAPQDPQPPGNLGSAVADISTQTGGAKESDIQAAINDIQRELRQSFAADSSLQGLVAGNTEHLGNLDALLSLGGSGPSTATTNSNGGVGLDEMLLSNTASSHNTQSPLALDSNLQGLFTENGDLGNLQALLGSFGGSGSSTATSSSGGSKSGSSVGVDKTRLSNVHSSFDSKDSLGETSKAQSFSSQPIASQNSLEKFATGTHDQHKDNILELPLPNIGDLSLNQRQFSHSKKDNNNLNSFTQSNPIEKSFTQAVGTASHSSEGSSHIQNASPFTAAFSQGTPSVTSQFPDLNTPNTNFDFQSTFKTTENSGFQQSSSRPTPVDRFQNTASSALSFGLSDTSIQRRSDSPSRRQLENLSPDELRRALAEVNKEIDRLSSPINNNNQPSSGVENIIIESDPRRVVQGLDRRSQPLIGLEPGSIAQRFGGSQGLDSSLTRDAPVENSFELQQTSNALTASSPDPTEEQSGPEGQQFVTAARPQINPLNAFENMGGGNPFAQNPFVPGFSQMFGAPALGQVPPMFRPAQLPPNFGQGVPGVTNQLQRFGNTNSLEFGEISSPGNLRSSLPNLRFEPPNGFPGRNSFGPSGREIRFEQRRQPGPSFGPGRLRERLQDNRQEFLRSSDRDSRARSPDRDINRIRDSIRQQRLRGSFDLSSLRPSIGQGRSGSSQPIRRLRLNGRTLRRQGHSGPGRRLTGRQPGSVRPESVRRQELRSSWRGRL</sequence>
<evidence type="ECO:0000313" key="3">
    <source>
        <dbReference type="EnsemblMetazoa" id="G14843.6:cds"/>
    </source>
</evidence>
<feature type="compositionally biased region" description="Polar residues" evidence="1">
    <location>
        <begin position="600"/>
        <end position="609"/>
    </location>
</feature>
<feature type="region of interest" description="Disordered" evidence="1">
    <location>
        <begin position="659"/>
        <end position="761"/>
    </location>
</feature>
<dbReference type="OMA" id="GPEGQQF"/>
<evidence type="ECO:0000256" key="1">
    <source>
        <dbReference type="SAM" id="MobiDB-lite"/>
    </source>
</evidence>
<feature type="region of interest" description="Disordered" evidence="1">
    <location>
        <begin position="493"/>
        <end position="514"/>
    </location>
</feature>
<feature type="compositionally biased region" description="Polar residues" evidence="1">
    <location>
        <begin position="319"/>
        <end position="384"/>
    </location>
</feature>
<dbReference type="AlphaFoldDB" id="A0A8W8INH0"/>
<reference evidence="3" key="1">
    <citation type="submission" date="2022-08" db="UniProtKB">
        <authorList>
            <consortium name="EnsemblMetazoa"/>
        </authorList>
    </citation>
    <scope>IDENTIFICATION</scope>
    <source>
        <strain evidence="3">05x7-T-G4-1.051#20</strain>
    </source>
</reference>
<proteinExistence type="predicted"/>
<feature type="compositionally biased region" description="Polar residues" evidence="1">
    <location>
        <begin position="218"/>
        <end position="233"/>
    </location>
</feature>
<dbReference type="Proteomes" id="UP000005408">
    <property type="component" value="Unassembled WGS sequence"/>
</dbReference>
<feature type="region of interest" description="Disordered" evidence="1">
    <location>
        <begin position="597"/>
        <end position="629"/>
    </location>
</feature>